<evidence type="ECO:0000259" key="11">
    <source>
        <dbReference type="PROSITE" id="PS50157"/>
    </source>
</evidence>
<dbReference type="InterPro" id="IPR036236">
    <property type="entry name" value="Znf_C2H2_sf"/>
</dbReference>
<dbReference type="InterPro" id="IPR013087">
    <property type="entry name" value="Znf_C2H2_type"/>
</dbReference>
<evidence type="ECO:0000256" key="8">
    <source>
        <dbReference type="ARBA" id="ARBA00038089"/>
    </source>
</evidence>
<evidence type="ECO:0000256" key="7">
    <source>
        <dbReference type="ARBA" id="ARBA00023242"/>
    </source>
</evidence>
<keyword evidence="13" id="KW-1185">Reference proteome</keyword>
<dbReference type="Pfam" id="PF00096">
    <property type="entry name" value="zf-C2H2"/>
    <property type="match status" value="1"/>
</dbReference>
<evidence type="ECO:0000313" key="13">
    <source>
        <dbReference type="Proteomes" id="UP001149813"/>
    </source>
</evidence>
<name>A0A9W7Y109_9FUNG</name>
<dbReference type="SMART" id="SM00355">
    <property type="entry name" value="ZnF_C2H2"/>
    <property type="match status" value="3"/>
</dbReference>
<dbReference type="GO" id="GO:0005634">
    <property type="term" value="C:nucleus"/>
    <property type="evidence" value="ECO:0007669"/>
    <property type="project" value="UniProtKB-SubCell"/>
</dbReference>
<dbReference type="FunFam" id="3.30.160.60:FF:002343">
    <property type="entry name" value="Zinc finger protein 33A"/>
    <property type="match status" value="1"/>
</dbReference>
<sequence length="286" mass="31776">MSETEDDILYCFWQGCTAGTFTDPETLYAHVTNDHIGRKSTGNLCLECKWEGCQVKRTKRDHITSHVRVHIPLKPYKCNQCPKSFKRPQDLKKHEKTHMDGAEEGTTPTMPVYDYHFYQQAHRPQPPPHYPVHAVAPQQYGTPSHSSISPNLGTLSPPDGQVPYQAMHVMSHQRHHSPYTPQNSSPSIGYLPTAAPPTTSGKRGIEAIEQFQQTVKNSGGGGSAIGAGSLKSTSSLFAKDYGRHYSRKPSVLDAPPLMRSFAHSYHLPLSSSSTSSFDCYGMDDYE</sequence>
<feature type="compositionally biased region" description="Basic and acidic residues" evidence="10">
    <location>
        <begin position="87"/>
        <end position="101"/>
    </location>
</feature>
<dbReference type="PROSITE" id="PS00028">
    <property type="entry name" value="ZINC_FINGER_C2H2_1"/>
    <property type="match status" value="1"/>
</dbReference>
<gene>
    <name evidence="12" type="ORF">LPJ53_003524</name>
</gene>
<dbReference type="PANTHER" id="PTHR47257:SF1">
    <property type="entry name" value="PH-RESPONSE TRANSCRIPTION FACTOR PACC_RIM101"/>
    <property type="match status" value="1"/>
</dbReference>
<dbReference type="InterPro" id="IPR050806">
    <property type="entry name" value="pacC/RIM101"/>
</dbReference>
<dbReference type="SUPFAM" id="SSF57667">
    <property type="entry name" value="beta-beta-alpha zinc fingers"/>
    <property type="match status" value="1"/>
</dbReference>
<dbReference type="Proteomes" id="UP001149813">
    <property type="component" value="Unassembled WGS sequence"/>
</dbReference>
<evidence type="ECO:0000256" key="10">
    <source>
        <dbReference type="SAM" id="MobiDB-lite"/>
    </source>
</evidence>
<comment type="similarity">
    <text evidence="8">Belongs to the pacC/RIM101 family.</text>
</comment>
<dbReference type="EMBL" id="JANBOJ010000135">
    <property type="protein sequence ID" value="KAJ1722029.1"/>
    <property type="molecule type" value="Genomic_DNA"/>
</dbReference>
<feature type="domain" description="C2H2-type" evidence="11">
    <location>
        <begin position="46"/>
        <end position="75"/>
    </location>
</feature>
<protein>
    <recommendedName>
        <fullName evidence="11">C2H2-type domain-containing protein</fullName>
    </recommendedName>
</protein>
<proteinExistence type="inferred from homology"/>
<organism evidence="12 13">
    <name type="scientific">Coemansia erecta</name>
    <dbReference type="NCBI Taxonomy" id="147472"/>
    <lineage>
        <taxon>Eukaryota</taxon>
        <taxon>Fungi</taxon>
        <taxon>Fungi incertae sedis</taxon>
        <taxon>Zoopagomycota</taxon>
        <taxon>Kickxellomycotina</taxon>
        <taxon>Kickxellomycetes</taxon>
        <taxon>Kickxellales</taxon>
        <taxon>Kickxellaceae</taxon>
        <taxon>Coemansia</taxon>
    </lineage>
</organism>
<evidence type="ECO:0000313" key="12">
    <source>
        <dbReference type="EMBL" id="KAJ1722029.1"/>
    </source>
</evidence>
<feature type="region of interest" description="Disordered" evidence="10">
    <location>
        <begin position="87"/>
        <end position="108"/>
    </location>
</feature>
<keyword evidence="6" id="KW-0862">Zinc</keyword>
<keyword evidence="7" id="KW-0539">Nucleus</keyword>
<evidence type="ECO:0000256" key="5">
    <source>
        <dbReference type="ARBA" id="ARBA00022771"/>
    </source>
</evidence>
<keyword evidence="2" id="KW-0678">Repressor</keyword>
<dbReference type="AlphaFoldDB" id="A0A9W7Y109"/>
<evidence type="ECO:0000256" key="9">
    <source>
        <dbReference type="PROSITE-ProRule" id="PRU00042"/>
    </source>
</evidence>
<accession>A0A9W7Y109</accession>
<dbReference type="OrthoDB" id="6155966at2759"/>
<keyword evidence="5 9" id="KW-0863">Zinc-finger</keyword>
<keyword evidence="3" id="KW-0479">Metal-binding</keyword>
<comment type="subcellular location">
    <subcellularLocation>
        <location evidence="1">Nucleus</location>
    </subcellularLocation>
</comment>
<evidence type="ECO:0000256" key="2">
    <source>
        <dbReference type="ARBA" id="ARBA00022491"/>
    </source>
</evidence>
<dbReference type="Gene3D" id="3.30.160.60">
    <property type="entry name" value="Classic Zinc Finger"/>
    <property type="match status" value="2"/>
</dbReference>
<dbReference type="PROSITE" id="PS50157">
    <property type="entry name" value="ZINC_FINGER_C2H2_2"/>
    <property type="match status" value="2"/>
</dbReference>
<evidence type="ECO:0000256" key="4">
    <source>
        <dbReference type="ARBA" id="ARBA00022737"/>
    </source>
</evidence>
<reference evidence="12" key="1">
    <citation type="submission" date="2022-07" db="EMBL/GenBank/DDBJ databases">
        <title>Phylogenomic reconstructions and comparative analyses of Kickxellomycotina fungi.</title>
        <authorList>
            <person name="Reynolds N.K."/>
            <person name="Stajich J.E."/>
            <person name="Barry K."/>
            <person name="Grigoriev I.V."/>
            <person name="Crous P."/>
            <person name="Smith M.E."/>
        </authorList>
    </citation>
    <scope>NUCLEOTIDE SEQUENCE</scope>
    <source>
        <strain evidence="12">NBRC 32514</strain>
    </source>
</reference>
<feature type="region of interest" description="Disordered" evidence="10">
    <location>
        <begin position="174"/>
        <end position="201"/>
    </location>
</feature>
<evidence type="ECO:0000256" key="1">
    <source>
        <dbReference type="ARBA" id="ARBA00004123"/>
    </source>
</evidence>
<evidence type="ECO:0000256" key="3">
    <source>
        <dbReference type="ARBA" id="ARBA00022723"/>
    </source>
</evidence>
<evidence type="ECO:0000256" key="6">
    <source>
        <dbReference type="ARBA" id="ARBA00022833"/>
    </source>
</evidence>
<dbReference type="PANTHER" id="PTHR47257">
    <property type="entry name" value="PH-RESPONSE TRANSCRIPTION FACTOR PACC/RIM101"/>
    <property type="match status" value="1"/>
</dbReference>
<dbReference type="GO" id="GO:0045944">
    <property type="term" value="P:positive regulation of transcription by RNA polymerase II"/>
    <property type="evidence" value="ECO:0007669"/>
    <property type="project" value="TreeGrafter"/>
</dbReference>
<keyword evidence="4" id="KW-0677">Repeat</keyword>
<dbReference type="GO" id="GO:0008270">
    <property type="term" value="F:zinc ion binding"/>
    <property type="evidence" value="ECO:0007669"/>
    <property type="project" value="UniProtKB-KW"/>
</dbReference>
<feature type="domain" description="C2H2-type" evidence="11">
    <location>
        <begin position="76"/>
        <end position="103"/>
    </location>
</feature>
<comment type="caution">
    <text evidence="12">The sequence shown here is derived from an EMBL/GenBank/DDBJ whole genome shotgun (WGS) entry which is preliminary data.</text>
</comment>